<keyword evidence="1" id="KW-0812">Transmembrane</keyword>
<evidence type="ECO:0000313" key="3">
    <source>
        <dbReference type="Proteomes" id="UP001500363"/>
    </source>
</evidence>
<protein>
    <submittedName>
        <fullName evidence="2">Uncharacterized protein</fullName>
    </submittedName>
</protein>
<dbReference type="RefSeq" id="WP_344176666.1">
    <property type="nucleotide sequence ID" value="NZ_BAAANC010000002.1"/>
</dbReference>
<proteinExistence type="predicted"/>
<comment type="caution">
    <text evidence="2">The sequence shown here is derived from an EMBL/GenBank/DDBJ whole genome shotgun (WGS) entry which is preliminary data.</text>
</comment>
<dbReference type="Proteomes" id="UP001500363">
    <property type="component" value="Unassembled WGS sequence"/>
</dbReference>
<feature type="transmembrane region" description="Helical" evidence="1">
    <location>
        <begin position="7"/>
        <end position="28"/>
    </location>
</feature>
<gene>
    <name evidence="2" type="ORF">GCM10009741_43080</name>
</gene>
<sequence>MRSIVTALGLLGLLLGSCVTVFFGILALTPTSPCTGGATTGTCAYGQLPFKLALFGPLLTLPVALLATFLRSRGKPRPGWLYAGLAAVVAELVIALQLAAD</sequence>
<name>A0ABN2BAU8_9ACTN</name>
<dbReference type="PROSITE" id="PS51257">
    <property type="entry name" value="PROKAR_LIPOPROTEIN"/>
    <property type="match status" value="1"/>
</dbReference>
<accession>A0ABN2BAU8</accession>
<feature type="transmembrane region" description="Helical" evidence="1">
    <location>
        <begin position="48"/>
        <end position="67"/>
    </location>
</feature>
<keyword evidence="1" id="KW-1133">Transmembrane helix</keyword>
<keyword evidence="1" id="KW-0472">Membrane</keyword>
<keyword evidence="3" id="KW-1185">Reference proteome</keyword>
<evidence type="ECO:0000313" key="2">
    <source>
        <dbReference type="EMBL" id="GAA1535906.1"/>
    </source>
</evidence>
<feature type="transmembrane region" description="Helical" evidence="1">
    <location>
        <begin position="79"/>
        <end position="100"/>
    </location>
</feature>
<dbReference type="EMBL" id="BAAANC010000002">
    <property type="protein sequence ID" value="GAA1535906.1"/>
    <property type="molecule type" value="Genomic_DNA"/>
</dbReference>
<evidence type="ECO:0000256" key="1">
    <source>
        <dbReference type="SAM" id="Phobius"/>
    </source>
</evidence>
<reference evidence="2 3" key="1">
    <citation type="journal article" date="2019" name="Int. J. Syst. Evol. Microbiol.">
        <title>The Global Catalogue of Microorganisms (GCM) 10K type strain sequencing project: providing services to taxonomists for standard genome sequencing and annotation.</title>
        <authorList>
            <consortium name="The Broad Institute Genomics Platform"/>
            <consortium name="The Broad Institute Genome Sequencing Center for Infectious Disease"/>
            <person name="Wu L."/>
            <person name="Ma J."/>
        </authorList>
    </citation>
    <scope>NUCLEOTIDE SEQUENCE [LARGE SCALE GENOMIC DNA]</scope>
    <source>
        <strain evidence="2 3">JCM 14303</strain>
    </source>
</reference>
<organism evidence="2 3">
    <name type="scientific">Kribbella lupini</name>
    <dbReference type="NCBI Taxonomy" id="291602"/>
    <lineage>
        <taxon>Bacteria</taxon>
        <taxon>Bacillati</taxon>
        <taxon>Actinomycetota</taxon>
        <taxon>Actinomycetes</taxon>
        <taxon>Propionibacteriales</taxon>
        <taxon>Kribbellaceae</taxon>
        <taxon>Kribbella</taxon>
    </lineage>
</organism>